<dbReference type="SUPFAM" id="SSF51735">
    <property type="entry name" value="NAD(P)-binding Rossmann-fold domains"/>
    <property type="match status" value="1"/>
</dbReference>
<dbReference type="EMBL" id="BMNH01000008">
    <property type="protein sequence ID" value="GGO70283.1"/>
    <property type="molecule type" value="Genomic_DNA"/>
</dbReference>
<organism evidence="2 3">
    <name type="scientific">Nonomuraea cavernae</name>
    <dbReference type="NCBI Taxonomy" id="2045107"/>
    <lineage>
        <taxon>Bacteria</taxon>
        <taxon>Bacillati</taxon>
        <taxon>Actinomycetota</taxon>
        <taxon>Actinomycetes</taxon>
        <taxon>Streptosporangiales</taxon>
        <taxon>Streptosporangiaceae</taxon>
        <taxon>Nonomuraea</taxon>
    </lineage>
</organism>
<dbReference type="Pfam" id="PF01370">
    <property type="entry name" value="Epimerase"/>
    <property type="match status" value="1"/>
</dbReference>
<sequence length="292" mass="30535">MTGVVLFGATGFLGRQVKDRLAADSRVTQLLCPGRARLDLLTASVADVADLLAAARPSVVLNCVGRLSGGYDELVRGNAGVTALLIEAMAQVTPKARFVRLGSAAEYGPARPDHSLREQDAVCPVSAYGVSHLAGTLLVEQAAAEGRLDGASLRIFNPIGPGISGESVLGRARTLLDRAVTDGLDRIDLGPLGAYRDFVDVRDVAEAVVSAGFAGELTERVFNVGSGVAVAVRDVVALLAQESGFAGEVRESARGSARSQAVDWSRADIGRARQVLGWQPRFQLGDSVKAMV</sequence>
<reference evidence="2" key="2">
    <citation type="submission" date="2020-09" db="EMBL/GenBank/DDBJ databases">
        <authorList>
            <person name="Sun Q."/>
            <person name="Zhou Y."/>
        </authorList>
    </citation>
    <scope>NUCLEOTIDE SEQUENCE</scope>
    <source>
        <strain evidence="2">CGMCC 4.7368</strain>
    </source>
</reference>
<evidence type="ECO:0000313" key="3">
    <source>
        <dbReference type="Proteomes" id="UP000646523"/>
    </source>
</evidence>
<dbReference type="InterPro" id="IPR001509">
    <property type="entry name" value="Epimerase_deHydtase"/>
</dbReference>
<gene>
    <name evidence="2" type="ORF">GCM10012289_33370</name>
</gene>
<feature type="domain" description="NAD-dependent epimerase/dehydratase" evidence="1">
    <location>
        <begin position="4"/>
        <end position="225"/>
    </location>
</feature>
<dbReference type="PANTHER" id="PTHR43245">
    <property type="entry name" value="BIFUNCTIONAL POLYMYXIN RESISTANCE PROTEIN ARNA"/>
    <property type="match status" value="1"/>
</dbReference>
<dbReference type="Proteomes" id="UP000646523">
    <property type="component" value="Unassembled WGS sequence"/>
</dbReference>
<dbReference type="InterPro" id="IPR050177">
    <property type="entry name" value="Lipid_A_modif_metabolic_enz"/>
</dbReference>
<dbReference type="PRINTS" id="PR01713">
    <property type="entry name" value="NUCEPIMERASE"/>
</dbReference>
<dbReference type="Gene3D" id="3.40.50.720">
    <property type="entry name" value="NAD(P)-binding Rossmann-like Domain"/>
    <property type="match status" value="1"/>
</dbReference>
<proteinExistence type="predicted"/>
<dbReference type="AlphaFoldDB" id="A0A917Z1E1"/>
<keyword evidence="3" id="KW-1185">Reference proteome</keyword>
<accession>A0A917Z1E1</accession>
<reference evidence="2" key="1">
    <citation type="journal article" date="2014" name="Int. J. Syst. Evol. Microbiol.">
        <title>Complete genome sequence of Corynebacterium casei LMG S-19264T (=DSM 44701T), isolated from a smear-ripened cheese.</title>
        <authorList>
            <consortium name="US DOE Joint Genome Institute (JGI-PGF)"/>
            <person name="Walter F."/>
            <person name="Albersmeier A."/>
            <person name="Kalinowski J."/>
            <person name="Ruckert C."/>
        </authorList>
    </citation>
    <scope>NUCLEOTIDE SEQUENCE</scope>
    <source>
        <strain evidence="2">CGMCC 4.7368</strain>
    </source>
</reference>
<name>A0A917Z1E1_9ACTN</name>
<protein>
    <submittedName>
        <fullName evidence="2">Reductase</fullName>
    </submittedName>
</protein>
<evidence type="ECO:0000259" key="1">
    <source>
        <dbReference type="Pfam" id="PF01370"/>
    </source>
</evidence>
<dbReference type="Gene3D" id="3.90.25.10">
    <property type="entry name" value="UDP-galactose 4-epimerase, domain 1"/>
    <property type="match status" value="1"/>
</dbReference>
<dbReference type="InterPro" id="IPR036291">
    <property type="entry name" value="NAD(P)-bd_dom_sf"/>
</dbReference>
<dbReference type="PANTHER" id="PTHR43245:SF13">
    <property type="entry name" value="UDP-D-APIOSE_UDP-D-XYLOSE SYNTHASE 2"/>
    <property type="match status" value="1"/>
</dbReference>
<dbReference type="RefSeq" id="WP_225262808.1">
    <property type="nucleotide sequence ID" value="NZ_BMNH01000008.1"/>
</dbReference>
<evidence type="ECO:0000313" key="2">
    <source>
        <dbReference type="EMBL" id="GGO70283.1"/>
    </source>
</evidence>
<comment type="caution">
    <text evidence="2">The sequence shown here is derived from an EMBL/GenBank/DDBJ whole genome shotgun (WGS) entry which is preliminary data.</text>
</comment>